<evidence type="ECO:0000313" key="26">
    <source>
        <dbReference type="Proteomes" id="UP000054010"/>
    </source>
</evidence>
<comment type="subcellular location">
    <subcellularLocation>
        <location evidence="2">Cell membrane</location>
        <topology evidence="2">Multi-pass membrane protein</topology>
    </subcellularLocation>
</comment>
<evidence type="ECO:0000259" key="23">
    <source>
        <dbReference type="PROSITE" id="PS50110"/>
    </source>
</evidence>
<dbReference type="SUPFAM" id="SSF55874">
    <property type="entry name" value="ATPase domain of HSP90 chaperone/DNA topoisomerase II/histidine kinase"/>
    <property type="match status" value="1"/>
</dbReference>
<dbReference type="InterPro" id="IPR036097">
    <property type="entry name" value="HisK_dim/P_sf"/>
</dbReference>
<comment type="catalytic activity">
    <reaction evidence="1">
        <text>ATP + protein L-histidine = ADP + protein N-phospho-L-histidine.</text>
        <dbReference type="EC" id="2.7.13.3"/>
    </reaction>
</comment>
<accession>E1IH32</accession>
<dbReference type="InterPro" id="IPR029016">
    <property type="entry name" value="GAF-like_dom_sf"/>
</dbReference>
<dbReference type="Pfam" id="PF00072">
    <property type="entry name" value="Response_reg"/>
    <property type="match status" value="1"/>
</dbReference>
<dbReference type="InterPro" id="IPR036641">
    <property type="entry name" value="HPT_dom_sf"/>
</dbReference>
<evidence type="ECO:0000256" key="16">
    <source>
        <dbReference type="ARBA" id="ARBA00068150"/>
    </source>
</evidence>
<dbReference type="InterPro" id="IPR004358">
    <property type="entry name" value="Sig_transdc_His_kin-like_C"/>
</dbReference>
<keyword evidence="26" id="KW-1185">Reference proteome</keyword>
<dbReference type="CDD" id="cd17546">
    <property type="entry name" value="REC_hyHK_CKI1_RcsC-like"/>
    <property type="match status" value="1"/>
</dbReference>
<dbReference type="PANTHER" id="PTHR45339:SF1">
    <property type="entry name" value="HYBRID SIGNAL TRANSDUCTION HISTIDINE KINASE J"/>
    <property type="match status" value="1"/>
</dbReference>
<evidence type="ECO:0000256" key="17">
    <source>
        <dbReference type="ARBA" id="ARBA00074306"/>
    </source>
</evidence>
<evidence type="ECO:0000259" key="24">
    <source>
        <dbReference type="PROSITE" id="PS50894"/>
    </source>
</evidence>
<proteinExistence type="inferred from homology"/>
<dbReference type="InterPro" id="IPR005467">
    <property type="entry name" value="His_kinase_dom"/>
</dbReference>
<dbReference type="Pfam" id="PF20969">
    <property type="entry name" value="MASE11"/>
    <property type="match status" value="1"/>
</dbReference>
<dbReference type="Pfam" id="PF02518">
    <property type="entry name" value="HATPase_c"/>
    <property type="match status" value="1"/>
</dbReference>
<feature type="modified residue" description="Phosphohistidine" evidence="18">
    <location>
        <position position="867"/>
    </location>
</feature>
<comment type="caution">
    <text evidence="25">The sequence shown here is derived from an EMBL/GenBank/DDBJ whole genome shotgun (WGS) entry which is preliminary data.</text>
</comment>
<evidence type="ECO:0000256" key="4">
    <source>
        <dbReference type="ARBA" id="ARBA00012438"/>
    </source>
</evidence>
<dbReference type="FunFam" id="3.30.565.10:FF:000010">
    <property type="entry name" value="Sensor histidine kinase RcsC"/>
    <property type="match status" value="1"/>
</dbReference>
<feature type="coiled-coil region" evidence="20">
    <location>
        <begin position="186"/>
        <end position="223"/>
    </location>
</feature>
<comment type="subunit">
    <text evidence="15">At low DSF concentrations, interacts with RpfF.</text>
</comment>
<dbReference type="InterPro" id="IPR011006">
    <property type="entry name" value="CheY-like_superfamily"/>
</dbReference>
<evidence type="ECO:0000256" key="8">
    <source>
        <dbReference type="ARBA" id="ARBA00022692"/>
    </source>
</evidence>
<protein>
    <recommendedName>
        <fullName evidence="17">Circadian input-output histidine kinase CikA</fullName>
        <ecNumber evidence="4">2.7.13.3</ecNumber>
    </recommendedName>
    <alternativeName>
        <fullName evidence="16">Sensory/regulatory protein RpfC</fullName>
    </alternativeName>
</protein>
<evidence type="ECO:0000256" key="19">
    <source>
        <dbReference type="PROSITE-ProRule" id="PRU00169"/>
    </source>
</evidence>
<evidence type="ECO:0000256" key="2">
    <source>
        <dbReference type="ARBA" id="ARBA00004651"/>
    </source>
</evidence>
<dbReference type="SMART" id="SM00448">
    <property type="entry name" value="REC"/>
    <property type="match status" value="1"/>
</dbReference>
<dbReference type="SMART" id="SM00387">
    <property type="entry name" value="HATPase_c"/>
    <property type="match status" value="1"/>
</dbReference>
<dbReference type="Pfam" id="PF00512">
    <property type="entry name" value="HisKA"/>
    <property type="match status" value="1"/>
</dbReference>
<dbReference type="InterPro" id="IPR008207">
    <property type="entry name" value="Sig_transdc_His_kin_Hpt_dom"/>
</dbReference>
<dbReference type="Gene3D" id="3.30.565.10">
    <property type="entry name" value="Histidine kinase-like ATPase, C-terminal domain"/>
    <property type="match status" value="1"/>
</dbReference>
<dbReference type="Gene3D" id="1.10.287.130">
    <property type="match status" value="1"/>
</dbReference>
<evidence type="ECO:0000256" key="15">
    <source>
        <dbReference type="ARBA" id="ARBA00064003"/>
    </source>
</evidence>
<dbReference type="PROSITE" id="PS50109">
    <property type="entry name" value="HIS_KIN"/>
    <property type="match status" value="1"/>
</dbReference>
<evidence type="ECO:0000313" key="25">
    <source>
        <dbReference type="EMBL" id="EFO79507.1"/>
    </source>
</evidence>
<evidence type="ECO:0000256" key="20">
    <source>
        <dbReference type="SAM" id="Coils"/>
    </source>
</evidence>
<feature type="transmembrane region" description="Helical" evidence="21">
    <location>
        <begin position="85"/>
        <end position="118"/>
    </location>
</feature>
<comment type="similarity">
    <text evidence="3">In the N-terminal section; belongs to the phytochrome family.</text>
</comment>
<keyword evidence="8 21" id="KW-0812">Transmembrane</keyword>
<dbReference type="CDD" id="cd00088">
    <property type="entry name" value="HPT"/>
    <property type="match status" value="1"/>
</dbReference>
<sequence length="921" mass="100507">MSNIPPMAVGSLDADPLLAWRKQIVALLMRLFIVVIIPMMLVNGLMSIWLGQWQFVLYHVSSTLLVFAVVLAHRTPYQLRGVLLVSYFLLTTLGGVYVFGLFGIAPGILFLTTVLAVLLLGQRAAYSVIAIGVVGVLIILTSFRLGIRPYPLAPLDAATTWPMILNNLILLGGVSSLLVIIIGSLLRAYQTSLEATRNALAQLEQTNARLEQSLITNSELNQANADMRIRQATEAALSEQLRYAETLARCSRILLVQGADAPAWQPVVQQAVTTLYSALNCSHLALHIFPRPDAAEVEQVGIVIEGHTPDTVPVRQFRVHREHLPPILRATIEQGVIVAGPIDQLFPPGTRAHTLLASNGVQSMLGLGLHIAPHWQGALAAGDNQADRIWDDATLRLLRTGLEMIKAFIQQWEMANALRARNDAAEAATRAKSAFLANMSHEIRTPLNAVIGMAALLQESRLDQEQRIFVDTIRTGGEALLAVISDILDFSRIESGQLELELAAFDLHHYLKTTVDLVAHSAYTKNLAMTCHIAPDVPQIVQGDAARLRQILLNLLGNAVKFTSQGEVALEVTLHDQPNPDGVEITFQVRDTGIGMSAEQLERVFAPFVQADSSTARRYGGTGLGLAISQQLVHLMGGTISATSSLGHGSIFSLNLPFTHAHPADLPQPSPALLVTDHPLKILVAEDNHVNQEVVRRMVTRLGHHVTIVDDGQAAVDALLEERYDVVFMDIQMPRLDGAEAIQAIRAYGNAIAQPRIIVLTANALDSERDRLLHMGADGYLSKPIQPLDLQEILSYQPPLPPAPAASEAELIDWKHLEMLAQSLGLDGKANDFNLAQLFEEALLPQLDQLESAVAHTDWEATRRIAHRLRGGSLQLGAHALATLCTQLEQTSNPQTTCDLAGQVRPCYQATAARLHQRFPR</sequence>
<dbReference type="Gene3D" id="3.30.450.40">
    <property type="match status" value="1"/>
</dbReference>
<dbReference type="SUPFAM" id="SSF47384">
    <property type="entry name" value="Homodimeric domain of signal transducing histidine kinase"/>
    <property type="match status" value="1"/>
</dbReference>
<feature type="transmembrane region" description="Helical" evidence="21">
    <location>
        <begin position="124"/>
        <end position="147"/>
    </location>
</feature>
<feature type="domain" description="Histidine kinase" evidence="22">
    <location>
        <begin position="438"/>
        <end position="660"/>
    </location>
</feature>
<evidence type="ECO:0000256" key="3">
    <source>
        <dbReference type="ARBA" id="ARBA00006402"/>
    </source>
</evidence>
<keyword evidence="12 21" id="KW-1133">Transmembrane helix</keyword>
<dbReference type="AlphaFoldDB" id="E1IH32"/>
<evidence type="ECO:0000256" key="7">
    <source>
        <dbReference type="ARBA" id="ARBA00022679"/>
    </source>
</evidence>
<keyword evidence="7" id="KW-0808">Transferase</keyword>
<feature type="modified residue" description="4-aspartylphosphate" evidence="19">
    <location>
        <position position="730"/>
    </location>
</feature>
<dbReference type="PANTHER" id="PTHR45339">
    <property type="entry name" value="HYBRID SIGNAL TRANSDUCTION HISTIDINE KINASE J"/>
    <property type="match status" value="1"/>
</dbReference>
<dbReference type="OrthoDB" id="134768at2"/>
<name>E1IH32_9CHLR</name>
<evidence type="ECO:0000256" key="14">
    <source>
        <dbReference type="ARBA" id="ARBA00023136"/>
    </source>
</evidence>
<dbReference type="GO" id="GO:0005524">
    <property type="term" value="F:ATP binding"/>
    <property type="evidence" value="ECO:0007669"/>
    <property type="project" value="UniProtKB-KW"/>
</dbReference>
<evidence type="ECO:0000256" key="12">
    <source>
        <dbReference type="ARBA" id="ARBA00022989"/>
    </source>
</evidence>
<dbReference type="SUPFAM" id="SSF55781">
    <property type="entry name" value="GAF domain-like"/>
    <property type="match status" value="1"/>
</dbReference>
<dbReference type="Gene3D" id="3.40.50.2300">
    <property type="match status" value="1"/>
</dbReference>
<reference evidence="25 26" key="1">
    <citation type="journal article" date="2011" name="J. Bacteriol.">
        <title>Draft genome sequence of the anoxygenic filamentous phototrophic bacterium Oscillochloris trichoides subsp. DG-6.</title>
        <authorList>
            <person name="Kuznetsov B.B."/>
            <person name="Ivanovsky R.N."/>
            <person name="Keppen O.I."/>
            <person name="Sukhacheva M.V."/>
            <person name="Bumazhkin B.K."/>
            <person name="Patutina E.O."/>
            <person name="Beletsky A.V."/>
            <person name="Mardanov A.V."/>
            <person name="Baslerov R.V."/>
            <person name="Panteleeva A.N."/>
            <person name="Kolganova T.V."/>
            <person name="Ravin N.V."/>
            <person name="Skryabin K.G."/>
        </authorList>
    </citation>
    <scope>NUCLEOTIDE SEQUENCE [LARGE SCALE GENOMIC DNA]</scope>
    <source>
        <strain evidence="25 26">DG-6</strain>
    </source>
</reference>
<dbReference type="PROSITE" id="PS50110">
    <property type="entry name" value="RESPONSE_REGULATORY"/>
    <property type="match status" value="1"/>
</dbReference>
<dbReference type="HOGENOM" id="CLU_316610_0_0_0"/>
<feature type="transmembrane region" description="Helical" evidence="21">
    <location>
        <begin position="27"/>
        <end position="49"/>
    </location>
</feature>
<dbReference type="SUPFAM" id="SSF47226">
    <property type="entry name" value="Histidine-containing phosphotransfer domain, HPT domain"/>
    <property type="match status" value="1"/>
</dbReference>
<feature type="transmembrane region" description="Helical" evidence="21">
    <location>
        <begin position="55"/>
        <end position="73"/>
    </location>
</feature>
<gene>
    <name evidence="25" type="ORF">OSCT_2633</name>
</gene>
<dbReference type="InterPro" id="IPR036890">
    <property type="entry name" value="HATPase_C_sf"/>
</dbReference>
<feature type="transmembrane region" description="Helical" evidence="21">
    <location>
        <begin position="168"/>
        <end position="189"/>
    </location>
</feature>
<dbReference type="GO" id="GO:0005886">
    <property type="term" value="C:plasma membrane"/>
    <property type="evidence" value="ECO:0007669"/>
    <property type="project" value="UniProtKB-SubCell"/>
</dbReference>
<feature type="domain" description="Response regulatory" evidence="23">
    <location>
        <begin position="681"/>
        <end position="798"/>
    </location>
</feature>
<evidence type="ECO:0000256" key="11">
    <source>
        <dbReference type="ARBA" id="ARBA00022840"/>
    </source>
</evidence>
<dbReference type="EMBL" id="ADVR01000112">
    <property type="protein sequence ID" value="EFO79507.1"/>
    <property type="molecule type" value="Genomic_DNA"/>
</dbReference>
<dbReference type="InterPro" id="IPR003661">
    <property type="entry name" value="HisK_dim/P_dom"/>
</dbReference>
<evidence type="ECO:0000256" key="21">
    <source>
        <dbReference type="SAM" id="Phobius"/>
    </source>
</evidence>
<evidence type="ECO:0000256" key="6">
    <source>
        <dbReference type="ARBA" id="ARBA00022553"/>
    </source>
</evidence>
<dbReference type="FunFam" id="1.10.287.130:FF:000002">
    <property type="entry name" value="Two-component osmosensing histidine kinase"/>
    <property type="match status" value="1"/>
</dbReference>
<evidence type="ECO:0000256" key="13">
    <source>
        <dbReference type="ARBA" id="ARBA00023012"/>
    </source>
</evidence>
<keyword evidence="6 19" id="KW-0597">Phosphoprotein</keyword>
<evidence type="ECO:0000256" key="10">
    <source>
        <dbReference type="ARBA" id="ARBA00022777"/>
    </source>
</evidence>
<dbReference type="PRINTS" id="PR00344">
    <property type="entry name" value="BCTRLSENSOR"/>
</dbReference>
<dbReference type="Pfam" id="PF01627">
    <property type="entry name" value="Hpt"/>
    <property type="match status" value="1"/>
</dbReference>
<dbReference type="STRING" id="765420.OSCT_2633"/>
<evidence type="ECO:0000256" key="9">
    <source>
        <dbReference type="ARBA" id="ARBA00022741"/>
    </source>
</evidence>
<dbReference type="PROSITE" id="PS50894">
    <property type="entry name" value="HPT"/>
    <property type="match status" value="1"/>
</dbReference>
<keyword evidence="9" id="KW-0547">Nucleotide-binding</keyword>
<keyword evidence="14 21" id="KW-0472">Membrane</keyword>
<dbReference type="CDD" id="cd16922">
    <property type="entry name" value="HATPase_EvgS-ArcB-TorS-like"/>
    <property type="match status" value="1"/>
</dbReference>
<dbReference type="eggNOG" id="COG5002">
    <property type="taxonomic scope" value="Bacteria"/>
</dbReference>
<dbReference type="InterPro" id="IPR048437">
    <property type="entry name" value="MASE11"/>
</dbReference>
<feature type="domain" description="HPt" evidence="24">
    <location>
        <begin position="828"/>
        <end position="921"/>
    </location>
</feature>
<keyword evidence="20" id="KW-0175">Coiled coil</keyword>
<dbReference type="SUPFAM" id="SSF52172">
    <property type="entry name" value="CheY-like"/>
    <property type="match status" value="1"/>
</dbReference>
<dbReference type="InterPro" id="IPR001789">
    <property type="entry name" value="Sig_transdc_resp-reg_receiver"/>
</dbReference>
<dbReference type="InterPro" id="IPR003594">
    <property type="entry name" value="HATPase_dom"/>
</dbReference>
<organism evidence="25 26">
    <name type="scientific">Oscillochloris trichoides DG-6</name>
    <dbReference type="NCBI Taxonomy" id="765420"/>
    <lineage>
        <taxon>Bacteria</taxon>
        <taxon>Bacillati</taxon>
        <taxon>Chloroflexota</taxon>
        <taxon>Chloroflexia</taxon>
        <taxon>Chloroflexales</taxon>
        <taxon>Chloroflexineae</taxon>
        <taxon>Oscillochloridaceae</taxon>
        <taxon>Oscillochloris</taxon>
    </lineage>
</organism>
<evidence type="ECO:0000256" key="1">
    <source>
        <dbReference type="ARBA" id="ARBA00000085"/>
    </source>
</evidence>
<dbReference type="Proteomes" id="UP000054010">
    <property type="component" value="Unassembled WGS sequence"/>
</dbReference>
<dbReference type="Gene3D" id="1.20.120.160">
    <property type="entry name" value="HPT domain"/>
    <property type="match status" value="1"/>
</dbReference>
<evidence type="ECO:0000259" key="22">
    <source>
        <dbReference type="PROSITE" id="PS50109"/>
    </source>
</evidence>
<keyword evidence="10 25" id="KW-0418">Kinase</keyword>
<keyword evidence="5" id="KW-1003">Cell membrane</keyword>
<dbReference type="CDD" id="cd00082">
    <property type="entry name" value="HisKA"/>
    <property type="match status" value="1"/>
</dbReference>
<dbReference type="EC" id="2.7.13.3" evidence="4"/>
<evidence type="ECO:0000256" key="5">
    <source>
        <dbReference type="ARBA" id="ARBA00022475"/>
    </source>
</evidence>
<dbReference type="SMART" id="SM00388">
    <property type="entry name" value="HisKA"/>
    <property type="match status" value="1"/>
</dbReference>
<keyword evidence="11" id="KW-0067">ATP-binding</keyword>
<keyword evidence="13" id="KW-0902">Two-component regulatory system</keyword>
<evidence type="ECO:0000256" key="18">
    <source>
        <dbReference type="PROSITE-ProRule" id="PRU00110"/>
    </source>
</evidence>
<dbReference type="GO" id="GO:0000155">
    <property type="term" value="F:phosphorelay sensor kinase activity"/>
    <property type="evidence" value="ECO:0007669"/>
    <property type="project" value="InterPro"/>
</dbReference>